<dbReference type="Gene3D" id="1.20.140.40">
    <property type="entry name" value="Invertase/pectin methylesterase inhibitor family protein"/>
    <property type="match status" value="1"/>
</dbReference>
<dbReference type="SUPFAM" id="SSF101148">
    <property type="entry name" value="Plant invertase/pectin methylesterase inhibitor"/>
    <property type="match status" value="1"/>
</dbReference>
<dbReference type="EMBL" id="GHES01041220">
    <property type="protein sequence ID" value="MPA71779.1"/>
    <property type="molecule type" value="Transcribed_RNA"/>
</dbReference>
<dbReference type="InterPro" id="IPR035513">
    <property type="entry name" value="Invertase/methylesterase_inhib"/>
</dbReference>
<organism evidence="3">
    <name type="scientific">Davidia involucrata</name>
    <name type="common">Dove tree</name>
    <dbReference type="NCBI Taxonomy" id="16924"/>
    <lineage>
        <taxon>Eukaryota</taxon>
        <taxon>Viridiplantae</taxon>
        <taxon>Streptophyta</taxon>
        <taxon>Embryophyta</taxon>
        <taxon>Tracheophyta</taxon>
        <taxon>Spermatophyta</taxon>
        <taxon>Magnoliopsida</taxon>
        <taxon>eudicotyledons</taxon>
        <taxon>Gunneridae</taxon>
        <taxon>Pentapetalae</taxon>
        <taxon>asterids</taxon>
        <taxon>Cornales</taxon>
        <taxon>Nyssaceae</taxon>
        <taxon>Davidia</taxon>
    </lineage>
</organism>
<evidence type="ECO:0000313" key="3">
    <source>
        <dbReference type="EMBL" id="MPA71779.1"/>
    </source>
</evidence>
<dbReference type="GO" id="GO:0004857">
    <property type="term" value="F:enzyme inhibitor activity"/>
    <property type="evidence" value="ECO:0007669"/>
    <property type="project" value="InterPro"/>
</dbReference>
<evidence type="ECO:0000256" key="1">
    <source>
        <dbReference type="SAM" id="SignalP"/>
    </source>
</evidence>
<feature type="domain" description="Pectinesterase inhibitor" evidence="2">
    <location>
        <begin position="33"/>
        <end position="173"/>
    </location>
</feature>
<dbReference type="AlphaFoldDB" id="A0A5B7BSJ5"/>
<proteinExistence type="predicted"/>
<keyword evidence="1" id="KW-0732">Signal</keyword>
<gene>
    <name evidence="3" type="ORF">Din_041220</name>
</gene>
<dbReference type="Pfam" id="PF04043">
    <property type="entry name" value="PMEI"/>
    <property type="match status" value="1"/>
</dbReference>
<accession>A0A5B7BSJ5</accession>
<sequence length="177" mass="18541">MGFRNNHYSSFSLFFLVTVTLFFVVNARAGAGLGGGGSSHFCKTADNKELCSAMVKGATTLDQATANAISSSLAVAKHVVSTLDTLKPAVASLLPVTRDSIISTCKSTFEDIVDELTGALKALKAKDKNSVLVKLSASTVTDCADSFDQFGATFPLAKIADNLKNHVFNCAAVANQI</sequence>
<reference evidence="3" key="1">
    <citation type="submission" date="2019-08" db="EMBL/GenBank/DDBJ databases">
        <title>Reference gene set and small RNA set construction with multiple tissues from Davidia involucrata Baill.</title>
        <authorList>
            <person name="Yang H."/>
            <person name="Zhou C."/>
            <person name="Li G."/>
            <person name="Wang J."/>
            <person name="Gao P."/>
            <person name="Wang M."/>
            <person name="Wang R."/>
            <person name="Zhao Y."/>
        </authorList>
    </citation>
    <scope>NUCLEOTIDE SEQUENCE</scope>
    <source>
        <tissue evidence="3">Mixed with DoveR01_LX</tissue>
    </source>
</reference>
<dbReference type="InterPro" id="IPR006501">
    <property type="entry name" value="Pectinesterase_inhib_dom"/>
</dbReference>
<feature type="chain" id="PRO_5022924892" description="Pectinesterase inhibitor domain-containing protein" evidence="1">
    <location>
        <begin position="28"/>
        <end position="177"/>
    </location>
</feature>
<evidence type="ECO:0000259" key="2">
    <source>
        <dbReference type="SMART" id="SM00856"/>
    </source>
</evidence>
<name>A0A5B7BSJ5_DAVIN</name>
<dbReference type="NCBIfam" id="TIGR01614">
    <property type="entry name" value="PME_inhib"/>
    <property type="match status" value="1"/>
</dbReference>
<feature type="signal peptide" evidence="1">
    <location>
        <begin position="1"/>
        <end position="27"/>
    </location>
</feature>
<dbReference type="SMART" id="SM00856">
    <property type="entry name" value="PMEI"/>
    <property type="match status" value="1"/>
</dbReference>
<protein>
    <recommendedName>
        <fullName evidence="2">Pectinesterase inhibitor domain-containing protein</fullName>
    </recommendedName>
</protein>
<dbReference type="CDD" id="cd15800">
    <property type="entry name" value="PMEI-like_2"/>
    <property type="match status" value="1"/>
</dbReference>